<dbReference type="EMBL" id="JAEAOA010002069">
    <property type="protein sequence ID" value="KAK3584221.1"/>
    <property type="molecule type" value="Genomic_DNA"/>
</dbReference>
<dbReference type="Pfam" id="PF00288">
    <property type="entry name" value="GHMP_kinases_N"/>
    <property type="match status" value="1"/>
</dbReference>
<dbReference type="GO" id="GO:0005524">
    <property type="term" value="F:ATP binding"/>
    <property type="evidence" value="ECO:0007669"/>
    <property type="project" value="UniProtKB-KW"/>
</dbReference>
<dbReference type="InterPro" id="IPR014721">
    <property type="entry name" value="Ribsml_uS5_D2-typ_fold_subgr"/>
</dbReference>
<dbReference type="GO" id="GO:0016114">
    <property type="term" value="P:terpenoid biosynthetic process"/>
    <property type="evidence" value="ECO:0007669"/>
    <property type="project" value="InterPro"/>
</dbReference>
<evidence type="ECO:0000259" key="5">
    <source>
        <dbReference type="Pfam" id="PF00288"/>
    </source>
</evidence>
<evidence type="ECO:0000256" key="3">
    <source>
        <dbReference type="ARBA" id="ARBA00022777"/>
    </source>
</evidence>
<dbReference type="InterPro" id="IPR036554">
    <property type="entry name" value="GHMP_kinase_C_sf"/>
</dbReference>
<evidence type="ECO:0000313" key="7">
    <source>
        <dbReference type="Proteomes" id="UP001195483"/>
    </source>
</evidence>
<evidence type="ECO:0000313" key="6">
    <source>
        <dbReference type="EMBL" id="KAK3584221.1"/>
    </source>
</evidence>
<dbReference type="HAMAP" id="MF_00061">
    <property type="entry name" value="IspE"/>
    <property type="match status" value="1"/>
</dbReference>
<dbReference type="AlphaFoldDB" id="A0AAE0VNL3"/>
<evidence type="ECO:0000256" key="4">
    <source>
        <dbReference type="ARBA" id="ARBA00022840"/>
    </source>
</evidence>
<sequence length="280" mass="31219">MKYLTPQLQFRYLSPAKINHYLKIINRRADGYHDLLLDFIPVDLCDEITFLPNSDNELKVISSNGIPQEQNIVCKTLRMLENRFTVKFSMTVAITKHIPAGGGMGGGSSNAGTVLRATELFETALDLGSDVPFFLYKIPGIYRHGSPTPLLKLAEFSLQHIALVIPPFSVSTAEAFKAVAPQVIPQTYIEPADFNYRDMWENPAEINDFMRPAHPCYKKLQEIYALIKSAGFDGVFLTGTGSVMYGICRNKNCFEKAVRLLGDLILAIPLRTSVPAVLFL</sequence>
<keyword evidence="4" id="KW-0067">ATP-binding</keyword>
<feature type="domain" description="GHMP kinase N-terminal" evidence="5">
    <location>
        <begin position="71"/>
        <end position="122"/>
    </location>
</feature>
<dbReference type="SUPFAM" id="SSF55060">
    <property type="entry name" value="GHMP Kinase, C-terminal domain"/>
    <property type="match status" value="1"/>
</dbReference>
<name>A0AAE0VNL3_9BIVA</name>
<keyword evidence="1" id="KW-0808">Transferase</keyword>
<dbReference type="PANTHER" id="PTHR43527:SF2">
    <property type="entry name" value="4-DIPHOSPHOCYTIDYL-2-C-METHYL-D-ERYTHRITOL KINASE, CHLOROPLASTIC"/>
    <property type="match status" value="1"/>
</dbReference>
<keyword evidence="2" id="KW-0547">Nucleotide-binding</keyword>
<reference evidence="6" key="1">
    <citation type="journal article" date="2021" name="Genome Biol. Evol.">
        <title>A High-Quality Reference Genome for a Parasitic Bivalve with Doubly Uniparental Inheritance (Bivalvia: Unionida).</title>
        <authorList>
            <person name="Smith C.H."/>
        </authorList>
    </citation>
    <scope>NUCLEOTIDE SEQUENCE</scope>
    <source>
        <strain evidence="6">CHS0354</strain>
    </source>
</reference>
<dbReference type="Gene3D" id="3.30.70.890">
    <property type="entry name" value="GHMP kinase, C-terminal domain"/>
    <property type="match status" value="1"/>
</dbReference>
<dbReference type="InterPro" id="IPR006204">
    <property type="entry name" value="GHMP_kinase_N_dom"/>
</dbReference>
<dbReference type="GO" id="GO:0050515">
    <property type="term" value="F:4-(cytidine 5'-diphospho)-2-C-methyl-D-erythritol kinase activity"/>
    <property type="evidence" value="ECO:0007669"/>
    <property type="project" value="InterPro"/>
</dbReference>
<evidence type="ECO:0000256" key="1">
    <source>
        <dbReference type="ARBA" id="ARBA00022679"/>
    </source>
</evidence>
<dbReference type="Gene3D" id="3.30.230.10">
    <property type="match status" value="1"/>
</dbReference>
<dbReference type="PANTHER" id="PTHR43527">
    <property type="entry name" value="4-DIPHOSPHOCYTIDYL-2-C-METHYL-D-ERYTHRITOL KINASE, CHLOROPLASTIC"/>
    <property type="match status" value="1"/>
</dbReference>
<comment type="caution">
    <text evidence="6">The sequence shown here is derived from an EMBL/GenBank/DDBJ whole genome shotgun (WGS) entry which is preliminary data.</text>
</comment>
<reference evidence="6" key="2">
    <citation type="journal article" date="2021" name="Genome Biol. Evol.">
        <title>Developing a high-quality reference genome for a parasitic bivalve with doubly uniparental inheritance (Bivalvia: Unionida).</title>
        <authorList>
            <person name="Smith C.H."/>
        </authorList>
    </citation>
    <scope>NUCLEOTIDE SEQUENCE</scope>
    <source>
        <strain evidence="6">CHS0354</strain>
        <tissue evidence="6">Mantle</tissue>
    </source>
</reference>
<evidence type="ECO:0000256" key="2">
    <source>
        <dbReference type="ARBA" id="ARBA00022741"/>
    </source>
</evidence>
<keyword evidence="7" id="KW-1185">Reference proteome</keyword>
<organism evidence="6 7">
    <name type="scientific">Potamilus streckersoni</name>
    <dbReference type="NCBI Taxonomy" id="2493646"/>
    <lineage>
        <taxon>Eukaryota</taxon>
        <taxon>Metazoa</taxon>
        <taxon>Spiralia</taxon>
        <taxon>Lophotrochozoa</taxon>
        <taxon>Mollusca</taxon>
        <taxon>Bivalvia</taxon>
        <taxon>Autobranchia</taxon>
        <taxon>Heteroconchia</taxon>
        <taxon>Palaeoheterodonta</taxon>
        <taxon>Unionida</taxon>
        <taxon>Unionoidea</taxon>
        <taxon>Unionidae</taxon>
        <taxon>Ambleminae</taxon>
        <taxon>Lampsilini</taxon>
        <taxon>Potamilus</taxon>
    </lineage>
</organism>
<dbReference type="InterPro" id="IPR004424">
    <property type="entry name" value="IspE"/>
</dbReference>
<dbReference type="InterPro" id="IPR020568">
    <property type="entry name" value="Ribosomal_Su5_D2-typ_SF"/>
</dbReference>
<keyword evidence="3" id="KW-0418">Kinase</keyword>
<protein>
    <recommendedName>
        <fullName evidence="5">GHMP kinase N-terminal domain-containing protein</fullName>
    </recommendedName>
</protein>
<gene>
    <name evidence="6" type="ORF">CHS0354_035302</name>
</gene>
<dbReference type="PIRSF" id="PIRSF010376">
    <property type="entry name" value="IspE"/>
    <property type="match status" value="1"/>
</dbReference>
<reference evidence="6" key="3">
    <citation type="submission" date="2023-05" db="EMBL/GenBank/DDBJ databases">
        <authorList>
            <person name="Smith C.H."/>
        </authorList>
    </citation>
    <scope>NUCLEOTIDE SEQUENCE</scope>
    <source>
        <strain evidence="6">CHS0354</strain>
        <tissue evidence="6">Mantle</tissue>
    </source>
</reference>
<dbReference type="SUPFAM" id="SSF54211">
    <property type="entry name" value="Ribosomal protein S5 domain 2-like"/>
    <property type="match status" value="1"/>
</dbReference>
<proteinExistence type="inferred from homology"/>
<dbReference type="Proteomes" id="UP001195483">
    <property type="component" value="Unassembled WGS sequence"/>
</dbReference>
<accession>A0AAE0VNL3</accession>